<gene>
    <name evidence="8" type="ORF">M422DRAFT_785735</name>
</gene>
<evidence type="ECO:0000259" key="7">
    <source>
        <dbReference type="PROSITE" id="PS51462"/>
    </source>
</evidence>
<dbReference type="EMBL" id="KN837445">
    <property type="protein sequence ID" value="KIJ24950.1"/>
    <property type="molecule type" value="Genomic_DNA"/>
</dbReference>
<dbReference type="InterPro" id="IPR000086">
    <property type="entry name" value="NUDIX_hydrolase_dom"/>
</dbReference>
<dbReference type="GO" id="GO:0046872">
    <property type="term" value="F:metal ion binding"/>
    <property type="evidence" value="ECO:0007669"/>
    <property type="project" value="UniProtKB-KW"/>
</dbReference>
<evidence type="ECO:0000313" key="8">
    <source>
        <dbReference type="EMBL" id="KIJ24950.1"/>
    </source>
</evidence>
<dbReference type="CDD" id="cd18870">
    <property type="entry name" value="NUDIX_AcylCoAdiphos_Nudt19"/>
    <property type="match status" value="1"/>
</dbReference>
<dbReference type="PANTHER" id="PTHR12318:SF0">
    <property type="entry name" value="ACYL-COENZYME A DIPHOSPHATASE NUDT19"/>
    <property type="match status" value="1"/>
</dbReference>
<dbReference type="Gene3D" id="3.90.79.10">
    <property type="entry name" value="Nucleoside Triphosphate Pyrophosphohydrolase"/>
    <property type="match status" value="1"/>
</dbReference>
<evidence type="ECO:0000256" key="3">
    <source>
        <dbReference type="ARBA" id="ARBA00022723"/>
    </source>
</evidence>
<organism evidence="8 9">
    <name type="scientific">Sphaerobolus stellatus (strain SS14)</name>
    <dbReference type="NCBI Taxonomy" id="990650"/>
    <lineage>
        <taxon>Eukaryota</taxon>
        <taxon>Fungi</taxon>
        <taxon>Dikarya</taxon>
        <taxon>Basidiomycota</taxon>
        <taxon>Agaricomycotina</taxon>
        <taxon>Agaricomycetes</taxon>
        <taxon>Phallomycetidae</taxon>
        <taxon>Geastrales</taxon>
        <taxon>Sphaerobolaceae</taxon>
        <taxon>Sphaerobolus</taxon>
    </lineage>
</organism>
<keyword evidence="6" id="KW-0464">Manganese</keyword>
<dbReference type="Proteomes" id="UP000054279">
    <property type="component" value="Unassembled WGS sequence"/>
</dbReference>
<evidence type="ECO:0000256" key="2">
    <source>
        <dbReference type="ARBA" id="ARBA00001946"/>
    </source>
</evidence>
<protein>
    <recommendedName>
        <fullName evidence="7">Nudix hydrolase domain-containing protein</fullName>
    </recommendedName>
</protein>
<dbReference type="SUPFAM" id="SSF55811">
    <property type="entry name" value="Nudix"/>
    <property type="match status" value="1"/>
</dbReference>
<dbReference type="HOGENOM" id="CLU_018689_0_0_1"/>
<keyword evidence="5" id="KW-0460">Magnesium</keyword>
<accession>A0A0C9UID8</accession>
<comment type="cofactor">
    <cofactor evidence="1">
        <name>Mn(2+)</name>
        <dbReference type="ChEBI" id="CHEBI:29035"/>
    </cofactor>
</comment>
<evidence type="ECO:0000256" key="4">
    <source>
        <dbReference type="ARBA" id="ARBA00022801"/>
    </source>
</evidence>
<keyword evidence="9" id="KW-1185">Reference proteome</keyword>
<dbReference type="InterPro" id="IPR039121">
    <property type="entry name" value="NUDT19"/>
</dbReference>
<keyword evidence="4" id="KW-0378">Hydrolase</keyword>
<dbReference type="GO" id="GO:0005739">
    <property type="term" value="C:mitochondrion"/>
    <property type="evidence" value="ECO:0007669"/>
    <property type="project" value="TreeGrafter"/>
</dbReference>
<dbReference type="OrthoDB" id="1695362at2759"/>
<comment type="cofactor">
    <cofactor evidence="2">
        <name>Mg(2+)</name>
        <dbReference type="ChEBI" id="CHEBI:18420"/>
    </cofactor>
</comment>
<feature type="domain" description="Nudix hydrolase" evidence="7">
    <location>
        <begin position="9"/>
        <end position="197"/>
    </location>
</feature>
<evidence type="ECO:0000256" key="1">
    <source>
        <dbReference type="ARBA" id="ARBA00001936"/>
    </source>
</evidence>
<evidence type="ECO:0000313" key="9">
    <source>
        <dbReference type="Proteomes" id="UP000054279"/>
    </source>
</evidence>
<dbReference type="PANTHER" id="PTHR12318">
    <property type="entry name" value="TESTOSTERONE-REGULATED PROTEIN RP2"/>
    <property type="match status" value="1"/>
</dbReference>
<proteinExistence type="predicted"/>
<dbReference type="PROSITE" id="PS51462">
    <property type="entry name" value="NUDIX"/>
    <property type="match status" value="1"/>
</dbReference>
<dbReference type="GO" id="GO:0016818">
    <property type="term" value="F:hydrolase activity, acting on acid anhydrides, in phosphorus-containing anhydrides"/>
    <property type="evidence" value="ECO:0007669"/>
    <property type="project" value="InterPro"/>
</dbReference>
<sequence length="299" mass="33016">MATPKTPSIPRVSSSAIIIDHQNRVLMVERNQNSKSFAGAYVFPGGVYDEKQDASNDRITAIRETFEESGVLLAHPSGNALHPSQATLDAARKAIHSQKMSFTSFLSDNGLVPDTDSMFPFTQWITPPSIPRRFHAHFFVTFLPPKVSADSSGDQGLQHLPTPDGGLEVITVRFIKPQDAIAEVQAGKISLMPPQYYLLQTLAPIITGHATTHDQREAVRRLARSGFGGMVINPRPLPYKHEEGYTIMTYEGDETRGGPPGTLHRSLLIPKKGLMHVVRLERNFDIFQGIPLQNATSRL</sequence>
<keyword evidence="3" id="KW-0479">Metal-binding</keyword>
<dbReference type="AlphaFoldDB" id="A0A0C9UID8"/>
<evidence type="ECO:0000256" key="5">
    <source>
        <dbReference type="ARBA" id="ARBA00022842"/>
    </source>
</evidence>
<dbReference type="InterPro" id="IPR015797">
    <property type="entry name" value="NUDIX_hydrolase-like_dom_sf"/>
</dbReference>
<name>A0A0C9UID8_SPHS4</name>
<reference evidence="8 9" key="1">
    <citation type="submission" date="2014-06" db="EMBL/GenBank/DDBJ databases">
        <title>Evolutionary Origins and Diversification of the Mycorrhizal Mutualists.</title>
        <authorList>
            <consortium name="DOE Joint Genome Institute"/>
            <consortium name="Mycorrhizal Genomics Consortium"/>
            <person name="Kohler A."/>
            <person name="Kuo A."/>
            <person name="Nagy L.G."/>
            <person name="Floudas D."/>
            <person name="Copeland A."/>
            <person name="Barry K.W."/>
            <person name="Cichocki N."/>
            <person name="Veneault-Fourrey C."/>
            <person name="LaButti K."/>
            <person name="Lindquist E.A."/>
            <person name="Lipzen A."/>
            <person name="Lundell T."/>
            <person name="Morin E."/>
            <person name="Murat C."/>
            <person name="Riley R."/>
            <person name="Ohm R."/>
            <person name="Sun H."/>
            <person name="Tunlid A."/>
            <person name="Henrissat B."/>
            <person name="Grigoriev I.V."/>
            <person name="Hibbett D.S."/>
            <person name="Martin F."/>
        </authorList>
    </citation>
    <scope>NUCLEOTIDE SEQUENCE [LARGE SCALE GENOMIC DNA]</scope>
    <source>
        <strain evidence="8 9">SS14</strain>
    </source>
</reference>
<evidence type="ECO:0000256" key="6">
    <source>
        <dbReference type="ARBA" id="ARBA00023211"/>
    </source>
</evidence>
<dbReference type="Pfam" id="PF00293">
    <property type="entry name" value="NUDIX"/>
    <property type="match status" value="1"/>
</dbReference>